<dbReference type="InterPro" id="IPR010775">
    <property type="entry name" value="DUF1365"/>
</dbReference>
<name>A0A1I3Y3H6_9HYPH</name>
<comment type="caution">
    <text evidence="1">The sequence shown here is derived from an EMBL/GenBank/DDBJ whole genome shotgun (WGS) entry which is preliminary data.</text>
</comment>
<organism evidence="1 2">
    <name type="scientific">Pseudovibrio ascidiaceicola</name>
    <dbReference type="NCBI Taxonomy" id="285279"/>
    <lineage>
        <taxon>Bacteria</taxon>
        <taxon>Pseudomonadati</taxon>
        <taxon>Pseudomonadota</taxon>
        <taxon>Alphaproteobacteria</taxon>
        <taxon>Hyphomicrobiales</taxon>
        <taxon>Stappiaceae</taxon>
        <taxon>Pseudovibrio</taxon>
    </lineage>
</organism>
<dbReference type="Pfam" id="PF07103">
    <property type="entry name" value="DUF1365"/>
    <property type="match status" value="1"/>
</dbReference>
<dbReference type="PANTHER" id="PTHR33973">
    <property type="entry name" value="OS07G0153300 PROTEIN"/>
    <property type="match status" value="1"/>
</dbReference>
<dbReference type="PANTHER" id="PTHR33973:SF4">
    <property type="entry name" value="OS07G0153300 PROTEIN"/>
    <property type="match status" value="1"/>
</dbReference>
<proteinExistence type="predicted"/>
<sequence>MILTRRQQKSTNAPLRIYLGDVVHCRHDQIKHKLSYKAVSFSIDIDRLQDVNQMSRLLSVGRFNLFSFHPSDHMEDGHSSLRDYVEAVLKQAQITTIPEQIRLLAYPRFLGRAFNPISVFYCYSKSRLEAILYQVRNTFGDMHHYAVEIAPSEHQGIEQAYRHSCPKNFHVSPFLEVSGHYHFVARPPTDHVSLIIRLTQDSTPVLTASFQGKQKAATTTRLLKIGLQYFQNSAKILGLIHFEALKLWIKGARFYKRPSPPASIVTGMHKQAPALKKTKIHSGRQP</sequence>
<evidence type="ECO:0008006" key="3">
    <source>
        <dbReference type="Google" id="ProtNLM"/>
    </source>
</evidence>
<evidence type="ECO:0000313" key="1">
    <source>
        <dbReference type="EMBL" id="SFK25806.1"/>
    </source>
</evidence>
<protein>
    <recommendedName>
        <fullName evidence="3">DUF1365 domain-containing protein</fullName>
    </recommendedName>
</protein>
<keyword evidence="2" id="KW-1185">Reference proteome</keyword>
<evidence type="ECO:0000313" key="2">
    <source>
        <dbReference type="Proteomes" id="UP000199598"/>
    </source>
</evidence>
<dbReference type="EMBL" id="FOSK01000003">
    <property type="protein sequence ID" value="SFK25806.1"/>
    <property type="molecule type" value="Genomic_DNA"/>
</dbReference>
<gene>
    <name evidence="1" type="ORF">SAMN04488518_103301</name>
</gene>
<dbReference type="Proteomes" id="UP000199598">
    <property type="component" value="Unassembled WGS sequence"/>
</dbReference>
<dbReference type="RefSeq" id="WP_093518368.1">
    <property type="nucleotide sequence ID" value="NZ_FOSK01000003.1"/>
</dbReference>
<reference evidence="1 2" key="1">
    <citation type="submission" date="2016-10" db="EMBL/GenBank/DDBJ databases">
        <authorList>
            <person name="Varghese N."/>
            <person name="Submissions S."/>
        </authorList>
    </citation>
    <scope>NUCLEOTIDE SEQUENCE [LARGE SCALE GENOMIC DNA]</scope>
    <source>
        <strain evidence="1 2">DSM 16392</strain>
    </source>
</reference>
<accession>A0A1I3Y3H6</accession>